<name>A0ABV2LWH8_9FLAO</name>
<evidence type="ECO:0000313" key="2">
    <source>
        <dbReference type="Proteomes" id="UP001549146"/>
    </source>
</evidence>
<keyword evidence="2" id="KW-1185">Reference proteome</keyword>
<evidence type="ECO:0000313" key="1">
    <source>
        <dbReference type="EMBL" id="MET3732914.1"/>
    </source>
</evidence>
<proteinExistence type="predicted"/>
<gene>
    <name evidence="1" type="ORF">ABID46_002505</name>
</gene>
<reference evidence="1 2" key="1">
    <citation type="submission" date="2024-06" db="EMBL/GenBank/DDBJ databases">
        <title>Genomic Encyclopedia of Type Strains, Phase IV (KMG-IV): sequencing the most valuable type-strain genomes for metagenomic binning, comparative biology and taxonomic classification.</title>
        <authorList>
            <person name="Goeker M."/>
        </authorList>
    </citation>
    <scope>NUCLEOTIDE SEQUENCE [LARGE SCALE GENOMIC DNA]</scope>
    <source>
        <strain evidence="1 2">DSM 29388</strain>
    </source>
</reference>
<accession>A0ABV2LWH8</accession>
<sequence length="45" mass="5148">MKRKKEKKKKAIHSGLGRFKGKVFEQNTTRMGGDFVRNPKGLTLT</sequence>
<organism evidence="1 2">
    <name type="scientific">Moheibacter stercoris</name>
    <dbReference type="NCBI Taxonomy" id="1628251"/>
    <lineage>
        <taxon>Bacteria</taxon>
        <taxon>Pseudomonadati</taxon>
        <taxon>Bacteroidota</taxon>
        <taxon>Flavobacteriia</taxon>
        <taxon>Flavobacteriales</taxon>
        <taxon>Weeksellaceae</taxon>
        <taxon>Moheibacter</taxon>
    </lineage>
</organism>
<evidence type="ECO:0008006" key="3">
    <source>
        <dbReference type="Google" id="ProtNLM"/>
    </source>
</evidence>
<dbReference type="RefSeq" id="WP_354510585.1">
    <property type="nucleotide sequence ID" value="NZ_JBEPMO010000023.1"/>
</dbReference>
<protein>
    <recommendedName>
        <fullName evidence="3">50S ribosomal protein L27</fullName>
    </recommendedName>
</protein>
<comment type="caution">
    <text evidence="1">The sequence shown here is derived from an EMBL/GenBank/DDBJ whole genome shotgun (WGS) entry which is preliminary data.</text>
</comment>
<dbReference type="EMBL" id="JBEPMO010000023">
    <property type="protein sequence ID" value="MET3732914.1"/>
    <property type="molecule type" value="Genomic_DNA"/>
</dbReference>
<dbReference type="Proteomes" id="UP001549146">
    <property type="component" value="Unassembled WGS sequence"/>
</dbReference>